<gene>
    <name evidence="8" type="ORF">N782_19045</name>
</gene>
<dbReference type="GO" id="GO:0044781">
    <property type="term" value="P:bacterial-type flagellum organization"/>
    <property type="evidence" value="ECO:0007669"/>
    <property type="project" value="InterPro"/>
</dbReference>
<proteinExistence type="predicted"/>
<dbReference type="OrthoDB" id="2376965at2"/>
<keyword evidence="8" id="KW-0969">Cilium</keyword>
<evidence type="ECO:0000256" key="3">
    <source>
        <dbReference type="ARBA" id="ARBA00022692"/>
    </source>
</evidence>
<dbReference type="EMBL" id="AVBF01000006">
    <property type="protein sequence ID" value="KGP73999.1"/>
    <property type="molecule type" value="Genomic_DNA"/>
</dbReference>
<keyword evidence="4 7" id="KW-1133">Transmembrane helix</keyword>
<organism evidence="8 9">
    <name type="scientific">Pontibacillus yanchengensis Y32</name>
    <dbReference type="NCBI Taxonomy" id="1385514"/>
    <lineage>
        <taxon>Bacteria</taxon>
        <taxon>Bacillati</taxon>
        <taxon>Bacillota</taxon>
        <taxon>Bacilli</taxon>
        <taxon>Bacillales</taxon>
        <taxon>Bacillaceae</taxon>
        <taxon>Pontibacillus</taxon>
    </lineage>
</organism>
<dbReference type="AlphaFoldDB" id="A0A0A2TEL7"/>
<dbReference type="RefSeq" id="WP_052111160.1">
    <property type="nucleotide sequence ID" value="NZ_AVBF01000006.1"/>
</dbReference>
<evidence type="ECO:0000256" key="6">
    <source>
        <dbReference type="SAM" id="MobiDB-lite"/>
    </source>
</evidence>
<feature type="region of interest" description="Disordered" evidence="6">
    <location>
        <begin position="37"/>
        <end position="66"/>
    </location>
</feature>
<sequence length="225" mass="25205">MKLQTILRVLIVCITLTIVPLEHIHAGSKSVDCAYNPEKCQDNNNPNEQGEEEPSTPSPEQSSSDSPSLGWQIVKLVFAVLFIVALIYGLLKFVNKRNKIFQNVKTLENIGGVSLGQNKSLQVVRIGEQYYAVGVGDNVELLTEITDEKTIQAFHQQNDQVSYSPSSILANVIPKTKQQSEKEGKQSSSSSVQFQQLFQSELNSLKQKRKKVMDQHQKQKEDSDE</sequence>
<protein>
    <submittedName>
        <fullName evidence="8">Flagellar protein</fullName>
    </submittedName>
</protein>
<evidence type="ECO:0000256" key="7">
    <source>
        <dbReference type="SAM" id="Phobius"/>
    </source>
</evidence>
<dbReference type="STRING" id="1385514.N782_19045"/>
<evidence type="ECO:0000256" key="5">
    <source>
        <dbReference type="ARBA" id="ARBA00023136"/>
    </source>
</evidence>
<keyword evidence="3 7" id="KW-0812">Transmembrane</keyword>
<keyword evidence="9" id="KW-1185">Reference proteome</keyword>
<evidence type="ECO:0000313" key="8">
    <source>
        <dbReference type="EMBL" id="KGP73999.1"/>
    </source>
</evidence>
<keyword evidence="8" id="KW-0966">Cell projection</keyword>
<reference evidence="8 9" key="1">
    <citation type="journal article" date="2015" name="Stand. Genomic Sci.">
        <title>High quality draft genome sequence of the moderately halophilic bacterium Pontibacillus yanchengensis Y32(T) and comparison among Pontibacillus genomes.</title>
        <authorList>
            <person name="Huang J."/>
            <person name="Qiao Z.X."/>
            <person name="Tang J.W."/>
            <person name="Wang G."/>
        </authorList>
    </citation>
    <scope>NUCLEOTIDE SEQUENCE [LARGE SCALE GENOMIC DNA]</scope>
    <source>
        <strain evidence="8 9">Y32</strain>
    </source>
</reference>
<dbReference type="Pfam" id="PF04347">
    <property type="entry name" value="FliO"/>
    <property type="match status" value="1"/>
</dbReference>
<feature type="compositionally biased region" description="Basic and acidic residues" evidence="6">
    <location>
        <begin position="212"/>
        <end position="225"/>
    </location>
</feature>
<comment type="subcellular location">
    <subcellularLocation>
        <location evidence="1">Cell membrane</location>
    </subcellularLocation>
</comment>
<accession>A0A0A2TEL7</accession>
<feature type="transmembrane region" description="Helical" evidence="7">
    <location>
        <begin position="69"/>
        <end position="91"/>
    </location>
</feature>
<name>A0A0A2TEL7_9BACI</name>
<dbReference type="Proteomes" id="UP000030147">
    <property type="component" value="Unassembled WGS sequence"/>
</dbReference>
<dbReference type="eggNOG" id="COG3190">
    <property type="taxonomic scope" value="Bacteria"/>
</dbReference>
<comment type="caution">
    <text evidence="8">The sequence shown here is derived from an EMBL/GenBank/DDBJ whole genome shotgun (WGS) entry which is preliminary data.</text>
</comment>
<evidence type="ECO:0000256" key="2">
    <source>
        <dbReference type="ARBA" id="ARBA00022475"/>
    </source>
</evidence>
<evidence type="ECO:0000256" key="4">
    <source>
        <dbReference type="ARBA" id="ARBA00022989"/>
    </source>
</evidence>
<feature type="region of interest" description="Disordered" evidence="6">
    <location>
        <begin position="206"/>
        <end position="225"/>
    </location>
</feature>
<evidence type="ECO:0000256" key="1">
    <source>
        <dbReference type="ARBA" id="ARBA00004236"/>
    </source>
</evidence>
<keyword evidence="8" id="KW-0282">Flagellum</keyword>
<dbReference type="InterPro" id="IPR022781">
    <property type="entry name" value="Flagellar_biosynth_FliO"/>
</dbReference>
<evidence type="ECO:0000313" key="9">
    <source>
        <dbReference type="Proteomes" id="UP000030147"/>
    </source>
</evidence>
<keyword evidence="2" id="KW-1003">Cell membrane</keyword>
<keyword evidence="5 7" id="KW-0472">Membrane</keyword>
<dbReference type="GO" id="GO:0016020">
    <property type="term" value="C:membrane"/>
    <property type="evidence" value="ECO:0007669"/>
    <property type="project" value="InterPro"/>
</dbReference>